<reference evidence="4" key="1">
    <citation type="submission" date="2016-11" db="EMBL/GenBank/DDBJ databases">
        <title>Mesorhizobium oceanicum sp. nov., isolated from deep seawater in South China Sea.</title>
        <authorList>
            <person name="Fu G.-Y."/>
        </authorList>
    </citation>
    <scope>NUCLEOTIDE SEQUENCE [LARGE SCALE GENOMIC DNA]</scope>
    <source>
        <strain evidence="4">B7</strain>
    </source>
</reference>
<accession>A0A1L3SUW9</accession>
<dbReference type="AlphaFoldDB" id="A0A1L3SUW9"/>
<evidence type="ECO:0000256" key="1">
    <source>
        <dbReference type="SAM" id="MobiDB-lite"/>
    </source>
</evidence>
<feature type="signal peptide" evidence="2">
    <location>
        <begin position="1"/>
        <end position="20"/>
    </location>
</feature>
<evidence type="ECO:0000256" key="2">
    <source>
        <dbReference type="SAM" id="SignalP"/>
    </source>
</evidence>
<keyword evidence="4" id="KW-1185">Reference proteome</keyword>
<dbReference type="KEGG" id="meso:BSQ44_19040"/>
<dbReference type="OrthoDB" id="7835439at2"/>
<dbReference type="EMBL" id="CP018171">
    <property type="protein sequence ID" value="APH73233.1"/>
    <property type="molecule type" value="Genomic_DNA"/>
</dbReference>
<organism evidence="3 4">
    <name type="scientific">Aquibium oceanicum</name>
    <dbReference type="NCBI Taxonomy" id="1670800"/>
    <lineage>
        <taxon>Bacteria</taxon>
        <taxon>Pseudomonadati</taxon>
        <taxon>Pseudomonadota</taxon>
        <taxon>Alphaproteobacteria</taxon>
        <taxon>Hyphomicrobiales</taxon>
        <taxon>Phyllobacteriaceae</taxon>
        <taxon>Aquibium</taxon>
    </lineage>
</organism>
<feature type="region of interest" description="Disordered" evidence="1">
    <location>
        <begin position="138"/>
        <end position="228"/>
    </location>
</feature>
<protein>
    <recommendedName>
        <fullName evidence="5">DUF3035 domain-containing protein</fullName>
    </recommendedName>
</protein>
<feature type="region of interest" description="Disordered" evidence="1">
    <location>
        <begin position="74"/>
        <end position="100"/>
    </location>
</feature>
<gene>
    <name evidence="3" type="ORF">BSQ44_19040</name>
</gene>
<evidence type="ECO:0008006" key="5">
    <source>
        <dbReference type="Google" id="ProtNLM"/>
    </source>
</evidence>
<dbReference type="Proteomes" id="UP000182840">
    <property type="component" value="Chromosome"/>
</dbReference>
<evidence type="ECO:0000313" key="3">
    <source>
        <dbReference type="EMBL" id="APH73233.1"/>
    </source>
</evidence>
<dbReference type="STRING" id="1670800.BSQ44_19040"/>
<proteinExistence type="predicted"/>
<sequence length="228" mass="24877">MISGVISALSGNAAKSVALAAVVASLSACMGSPTYGTDKPADVQLLEDVTGVLTISPKNEAPIEYKPRPELVKPVSTAQLPPPQDSINTASNPAWPESPEQRRARVRAEATINRDDVNFQPEVYDEVARAAPRRTFRRTRGDDLGANGNTLLEGSGGDQRKEFNRRLAANTQGSPTSRRYLSEPPLDYRQPAATAPAGDIGEDEWRKEKRREVDSKKSWSLRNLIPWG</sequence>
<evidence type="ECO:0000313" key="4">
    <source>
        <dbReference type="Proteomes" id="UP000182840"/>
    </source>
</evidence>
<feature type="compositionally biased region" description="Basic and acidic residues" evidence="1">
    <location>
        <begin position="203"/>
        <end position="217"/>
    </location>
</feature>
<feature type="chain" id="PRO_5013041043" description="DUF3035 domain-containing protein" evidence="2">
    <location>
        <begin position="21"/>
        <end position="228"/>
    </location>
</feature>
<name>A0A1L3SUW9_9HYPH</name>
<feature type="compositionally biased region" description="Polar residues" evidence="1">
    <location>
        <begin position="169"/>
        <end position="179"/>
    </location>
</feature>
<keyword evidence="2" id="KW-0732">Signal</keyword>